<dbReference type="AlphaFoldDB" id="A0A2S6FZF9"/>
<keyword evidence="1" id="KW-0802">TPR repeat</keyword>
<sequence>MSVENKTKEFMPYGNAFYFEEPKLNKRKCISGLIMLILFSLINPLLIIGVVIYLFYIIYKIRVYKSKESVEVSNAISLYKRGSYKESLIHINKAIEEKPNNSKFNIIKALNHFKLGEYEKYIICINKVPYKILKNDLDLQLKLGESYEKIEEYEKAKDMYMQLYEIFPKSSYLKEKINNLSR</sequence>
<feature type="repeat" description="TPR" evidence="1">
    <location>
        <begin position="137"/>
        <end position="170"/>
    </location>
</feature>
<organism evidence="3 4">
    <name type="scientific">Clostridium algidicarnis DSM 15099</name>
    <dbReference type="NCBI Taxonomy" id="1121295"/>
    <lineage>
        <taxon>Bacteria</taxon>
        <taxon>Bacillati</taxon>
        <taxon>Bacillota</taxon>
        <taxon>Clostridia</taxon>
        <taxon>Eubacteriales</taxon>
        <taxon>Clostridiaceae</taxon>
        <taxon>Clostridium</taxon>
    </lineage>
</organism>
<proteinExistence type="predicted"/>
<dbReference type="OrthoDB" id="1933564at2"/>
<dbReference type="Gene3D" id="1.25.40.10">
    <property type="entry name" value="Tetratricopeptide repeat domain"/>
    <property type="match status" value="1"/>
</dbReference>
<keyword evidence="2" id="KW-0812">Transmembrane</keyword>
<name>A0A2S6FZF9_9CLOT</name>
<keyword evidence="2" id="KW-0472">Membrane</keyword>
<dbReference type="PROSITE" id="PS50005">
    <property type="entry name" value="TPR"/>
    <property type="match status" value="1"/>
</dbReference>
<dbReference type="STRING" id="37659.GCA_000703125_02075"/>
<comment type="caution">
    <text evidence="3">The sequence shown here is derived from an EMBL/GenBank/DDBJ whole genome shotgun (WGS) entry which is preliminary data.</text>
</comment>
<dbReference type="SMART" id="SM00028">
    <property type="entry name" value="TPR"/>
    <property type="match status" value="2"/>
</dbReference>
<dbReference type="InterPro" id="IPR011990">
    <property type="entry name" value="TPR-like_helical_dom_sf"/>
</dbReference>
<reference evidence="3 4" key="1">
    <citation type="submission" date="2018-02" db="EMBL/GenBank/DDBJ databases">
        <title>Genomic Encyclopedia of Archaeal and Bacterial Type Strains, Phase II (KMG-II): from individual species to whole genera.</title>
        <authorList>
            <person name="Goeker M."/>
        </authorList>
    </citation>
    <scope>NUCLEOTIDE SEQUENCE [LARGE SCALE GENOMIC DNA]</scope>
    <source>
        <strain evidence="3 4">DSM 15099</strain>
    </source>
</reference>
<evidence type="ECO:0000313" key="3">
    <source>
        <dbReference type="EMBL" id="PPK49017.1"/>
    </source>
</evidence>
<dbReference type="EMBL" id="PTIS01000003">
    <property type="protein sequence ID" value="PPK49017.1"/>
    <property type="molecule type" value="Genomic_DNA"/>
</dbReference>
<evidence type="ECO:0000313" key="4">
    <source>
        <dbReference type="Proteomes" id="UP000239863"/>
    </source>
</evidence>
<protein>
    <submittedName>
        <fullName evidence="3">Uncharacterized protein</fullName>
    </submittedName>
</protein>
<keyword evidence="2" id="KW-1133">Transmembrane helix</keyword>
<evidence type="ECO:0000256" key="1">
    <source>
        <dbReference type="PROSITE-ProRule" id="PRU00339"/>
    </source>
</evidence>
<evidence type="ECO:0000256" key="2">
    <source>
        <dbReference type="SAM" id="Phobius"/>
    </source>
</evidence>
<dbReference type="Pfam" id="PF13174">
    <property type="entry name" value="TPR_6"/>
    <property type="match status" value="1"/>
</dbReference>
<dbReference type="SUPFAM" id="SSF48452">
    <property type="entry name" value="TPR-like"/>
    <property type="match status" value="1"/>
</dbReference>
<dbReference type="InterPro" id="IPR019734">
    <property type="entry name" value="TPR_rpt"/>
</dbReference>
<feature type="transmembrane region" description="Helical" evidence="2">
    <location>
        <begin position="33"/>
        <end position="59"/>
    </location>
</feature>
<dbReference type="Proteomes" id="UP000239863">
    <property type="component" value="Unassembled WGS sequence"/>
</dbReference>
<dbReference type="RefSeq" id="WP_104409426.1">
    <property type="nucleotide sequence ID" value="NZ_PTIS01000003.1"/>
</dbReference>
<gene>
    <name evidence="3" type="ORF">BD821_103146</name>
</gene>
<accession>A0A2S6FZF9</accession>